<protein>
    <recommendedName>
        <fullName evidence="9">Lysophospholipid acyltransferase</fullName>
    </recommendedName>
</protein>
<keyword evidence="2" id="KW-1003">Cell membrane</keyword>
<evidence type="ECO:0000256" key="2">
    <source>
        <dbReference type="ARBA" id="ARBA00022475"/>
    </source>
</evidence>
<proteinExistence type="predicted"/>
<feature type="transmembrane region" description="Helical" evidence="7">
    <location>
        <begin position="30"/>
        <end position="48"/>
    </location>
</feature>
<evidence type="ECO:0000256" key="6">
    <source>
        <dbReference type="ARBA" id="ARBA00023315"/>
    </source>
</evidence>
<evidence type="ECO:0000256" key="7">
    <source>
        <dbReference type="SAM" id="Phobius"/>
    </source>
</evidence>
<evidence type="ECO:0000313" key="8">
    <source>
        <dbReference type="EMBL" id="VAW49516.1"/>
    </source>
</evidence>
<keyword evidence="5 7" id="KW-0472">Membrane</keyword>
<evidence type="ECO:0008006" key="9">
    <source>
        <dbReference type="Google" id="ProtNLM"/>
    </source>
</evidence>
<dbReference type="EMBL" id="UOFC01000287">
    <property type="protein sequence ID" value="VAW49516.1"/>
    <property type="molecule type" value="Genomic_DNA"/>
</dbReference>
<dbReference type="GO" id="GO:1901137">
    <property type="term" value="P:carbohydrate derivative biosynthetic process"/>
    <property type="evidence" value="ECO:0007669"/>
    <property type="project" value="UniProtKB-ARBA"/>
</dbReference>
<dbReference type="GO" id="GO:0016746">
    <property type="term" value="F:acyltransferase activity"/>
    <property type="evidence" value="ECO:0007669"/>
    <property type="project" value="UniProtKB-KW"/>
</dbReference>
<evidence type="ECO:0000256" key="1">
    <source>
        <dbReference type="ARBA" id="ARBA00004533"/>
    </source>
</evidence>
<name>A0A3B0WYT9_9ZZZZ</name>
<evidence type="ECO:0000256" key="4">
    <source>
        <dbReference type="ARBA" id="ARBA00022679"/>
    </source>
</evidence>
<dbReference type="GO" id="GO:0005886">
    <property type="term" value="C:plasma membrane"/>
    <property type="evidence" value="ECO:0007669"/>
    <property type="project" value="UniProtKB-SubCell"/>
</dbReference>
<reference evidence="8" key="1">
    <citation type="submission" date="2018-06" db="EMBL/GenBank/DDBJ databases">
        <authorList>
            <person name="Zhirakovskaya E."/>
        </authorList>
    </citation>
    <scope>NUCLEOTIDE SEQUENCE</scope>
</reference>
<keyword evidence="7" id="KW-1133">Transmembrane helix</keyword>
<dbReference type="Pfam" id="PF03279">
    <property type="entry name" value="Lip_A_acyltrans"/>
    <property type="match status" value="1"/>
</dbReference>
<keyword evidence="7" id="KW-0812">Transmembrane</keyword>
<accession>A0A3B0WYT9</accession>
<dbReference type="InterPro" id="IPR004960">
    <property type="entry name" value="LipA_acyltrans"/>
</dbReference>
<dbReference type="PANTHER" id="PTHR30606:SF9">
    <property type="entry name" value="LIPID A BIOSYNTHESIS LAUROYLTRANSFERASE"/>
    <property type="match status" value="1"/>
</dbReference>
<keyword evidence="3" id="KW-0997">Cell inner membrane</keyword>
<comment type="subcellular location">
    <subcellularLocation>
        <location evidence="1">Cell inner membrane</location>
    </subcellularLocation>
</comment>
<keyword evidence="6" id="KW-0012">Acyltransferase</keyword>
<gene>
    <name evidence="8" type="ORF">MNBD_GAMMA03-1930</name>
</gene>
<sequence length="292" mass="34615">MEKDWQQEKEMSNIFWLKLIIRLALKLPRWSIRLLLYPIVLFFFLTSGHKRKASYHYLTQALPHRPQVWHVYKHFYWFAATLVDHVYFLSGQTRLFDISFINREVVVNSLEKNPSQFLLSGHYGSIHALRTQLSDKKYQIRPVVKLEHNQNIVTLFNQLNPDFYKDIIPYDGLNTIFEIYENLKNNVSIALLADRPIGDGKTLSVQFLNDTIQLPKSLFEMLLRLPFSANLFFSKYLGKNSYQIEYFSFSIASNDTPQTLAQKFADKLAKQCLESPYNWFNFYVYWDSKDHV</sequence>
<dbReference type="GO" id="GO:0008610">
    <property type="term" value="P:lipid biosynthetic process"/>
    <property type="evidence" value="ECO:0007669"/>
    <property type="project" value="UniProtKB-ARBA"/>
</dbReference>
<keyword evidence="4" id="KW-0808">Transferase</keyword>
<evidence type="ECO:0000256" key="3">
    <source>
        <dbReference type="ARBA" id="ARBA00022519"/>
    </source>
</evidence>
<organism evidence="8">
    <name type="scientific">hydrothermal vent metagenome</name>
    <dbReference type="NCBI Taxonomy" id="652676"/>
    <lineage>
        <taxon>unclassified sequences</taxon>
        <taxon>metagenomes</taxon>
        <taxon>ecological metagenomes</taxon>
    </lineage>
</organism>
<evidence type="ECO:0000256" key="5">
    <source>
        <dbReference type="ARBA" id="ARBA00023136"/>
    </source>
</evidence>
<dbReference type="AlphaFoldDB" id="A0A3B0WYT9"/>
<dbReference type="PANTHER" id="PTHR30606">
    <property type="entry name" value="LIPID A BIOSYNTHESIS LAUROYL ACYLTRANSFERASE"/>
    <property type="match status" value="1"/>
</dbReference>